<dbReference type="EMBL" id="OUNR01000017">
    <property type="protein sequence ID" value="SPP65855.1"/>
    <property type="molecule type" value="Genomic_DNA"/>
</dbReference>
<accession>A0A330L8Z1</accession>
<proteinExistence type="predicted"/>
<organism evidence="1 2">
    <name type="scientific">Nitrospira lenta</name>
    <dbReference type="NCBI Taxonomy" id="1436998"/>
    <lineage>
        <taxon>Bacteria</taxon>
        <taxon>Pseudomonadati</taxon>
        <taxon>Nitrospirota</taxon>
        <taxon>Nitrospiria</taxon>
        <taxon>Nitrospirales</taxon>
        <taxon>Nitrospiraceae</taxon>
        <taxon>Nitrospira</taxon>
    </lineage>
</organism>
<reference evidence="2" key="1">
    <citation type="submission" date="2018-04" db="EMBL/GenBank/DDBJ databases">
        <authorList>
            <person name="Lucker S."/>
            <person name="Sakoula D."/>
        </authorList>
    </citation>
    <scope>NUCLEOTIDE SEQUENCE [LARGE SCALE GENOMIC DNA]</scope>
</reference>
<evidence type="ECO:0000313" key="1">
    <source>
        <dbReference type="EMBL" id="SPP65855.1"/>
    </source>
</evidence>
<keyword evidence="2" id="KW-1185">Reference proteome</keyword>
<name>A0A330L8Z1_9BACT</name>
<sequence>MASAVTGWYEETAKHPGWQKPSIRVFAWPCTQIV</sequence>
<evidence type="ECO:0000313" key="2">
    <source>
        <dbReference type="Proteomes" id="UP000248168"/>
    </source>
</evidence>
<gene>
    <name evidence="1" type="ORF">NITLEN_40328</name>
</gene>
<protein>
    <submittedName>
        <fullName evidence="1">Uncharacterized protein</fullName>
    </submittedName>
</protein>
<dbReference type="AlphaFoldDB" id="A0A330L8Z1"/>
<dbReference type="Proteomes" id="UP000248168">
    <property type="component" value="Unassembled WGS sequence"/>
</dbReference>
<dbReference type="InParanoid" id="A0A330L8Z1"/>